<dbReference type="AlphaFoldDB" id="A0A1E3P8L6"/>
<dbReference type="GeneID" id="30197604"/>
<sequence length="424" mass="46305">MQIFRNVLAFIALSSTGFNSFGAFASPVPESELIADEPQPADQINEPVSLEKRTILGDAMLSQGGVVVTYGSSAATLLLAIVCPGVTQVYAACAGLASIGLAASSFGMALNTAGFFLEIGDALTPALGHVLGKEEDHVVTDQVFDHYKEIWGDEIDFNQFYNVSGDDFESQSLDVNDIGKRAFSKVELLKEITGIDTLYNKVYDISDQSVDAEDIPESPFIEKVWEVSPRLRQGDGYRDRFIRFFQSFKANPTILIYKSIYGVHVSTPISPLTNKRRLIKSIFNATPSSGQAFESFGLVSNATGKFTKGIKKVKDSYLDGFITLTLDVSKKSADFWGPMLNSYFEKEHSAYTMENFAINGTGALLTTEEAFKTDDGSVKVCGALFKGEVSPEPSRLHTLKHLLRTQAYFGTYGPIDPGCHSLFG</sequence>
<evidence type="ECO:0000313" key="1">
    <source>
        <dbReference type="EMBL" id="ODQ61650.1"/>
    </source>
</evidence>
<dbReference type="Proteomes" id="UP000094112">
    <property type="component" value="Unassembled WGS sequence"/>
</dbReference>
<accession>A0A1E3P8L6</accession>
<reference evidence="1 2" key="1">
    <citation type="journal article" date="2016" name="Proc. Natl. Acad. Sci. U.S.A.">
        <title>Comparative genomics of biotechnologically important yeasts.</title>
        <authorList>
            <person name="Riley R."/>
            <person name="Haridas S."/>
            <person name="Wolfe K.H."/>
            <person name="Lopes M.R."/>
            <person name="Hittinger C.T."/>
            <person name="Goeker M."/>
            <person name="Salamov A.A."/>
            <person name="Wisecaver J.H."/>
            <person name="Long T.M."/>
            <person name="Calvey C.H."/>
            <person name="Aerts A.L."/>
            <person name="Barry K.W."/>
            <person name="Choi C."/>
            <person name="Clum A."/>
            <person name="Coughlan A.Y."/>
            <person name="Deshpande S."/>
            <person name="Douglass A.P."/>
            <person name="Hanson S.J."/>
            <person name="Klenk H.-P."/>
            <person name="LaButti K.M."/>
            <person name="Lapidus A."/>
            <person name="Lindquist E.A."/>
            <person name="Lipzen A.M."/>
            <person name="Meier-Kolthoff J.P."/>
            <person name="Ohm R.A."/>
            <person name="Otillar R.P."/>
            <person name="Pangilinan J.L."/>
            <person name="Peng Y."/>
            <person name="Rokas A."/>
            <person name="Rosa C.A."/>
            <person name="Scheuner C."/>
            <person name="Sibirny A.A."/>
            <person name="Slot J.C."/>
            <person name="Stielow J.B."/>
            <person name="Sun H."/>
            <person name="Kurtzman C.P."/>
            <person name="Blackwell M."/>
            <person name="Grigoriev I.V."/>
            <person name="Jeffries T.W."/>
        </authorList>
    </citation>
    <scope>NUCLEOTIDE SEQUENCE [LARGE SCALE GENOMIC DNA]</scope>
    <source>
        <strain evidence="2">ATCC 58044 / CBS 1984 / NCYC 433 / NRRL Y-366-8</strain>
    </source>
</reference>
<gene>
    <name evidence="1" type="ORF">WICANDRAFT_102545</name>
</gene>
<name>A0A1E3P8L6_WICAA</name>
<proteinExistence type="predicted"/>
<organism evidence="1 2">
    <name type="scientific">Wickerhamomyces anomalus (strain ATCC 58044 / CBS 1984 / NCYC 433 / NRRL Y-366-8)</name>
    <name type="common">Yeast</name>
    <name type="synonym">Hansenula anomala</name>
    <dbReference type="NCBI Taxonomy" id="683960"/>
    <lineage>
        <taxon>Eukaryota</taxon>
        <taxon>Fungi</taxon>
        <taxon>Dikarya</taxon>
        <taxon>Ascomycota</taxon>
        <taxon>Saccharomycotina</taxon>
        <taxon>Saccharomycetes</taxon>
        <taxon>Phaffomycetales</taxon>
        <taxon>Wickerhamomycetaceae</taxon>
        <taxon>Wickerhamomyces</taxon>
    </lineage>
</organism>
<evidence type="ECO:0000313" key="2">
    <source>
        <dbReference type="Proteomes" id="UP000094112"/>
    </source>
</evidence>
<protein>
    <submittedName>
        <fullName evidence="1">Uncharacterized protein</fullName>
    </submittedName>
</protein>
<dbReference type="EMBL" id="KV454208">
    <property type="protein sequence ID" value="ODQ61650.1"/>
    <property type="molecule type" value="Genomic_DNA"/>
</dbReference>
<dbReference type="RefSeq" id="XP_019040857.1">
    <property type="nucleotide sequence ID" value="XM_019180358.1"/>
</dbReference>
<keyword evidence="2" id="KW-1185">Reference proteome</keyword>